<evidence type="ECO:0000256" key="1">
    <source>
        <dbReference type="ARBA" id="ARBA00010838"/>
    </source>
</evidence>
<accession>A0A7S7JIG5</accession>
<dbReference type="InterPro" id="IPR017853">
    <property type="entry name" value="GH"/>
</dbReference>
<dbReference type="InterPro" id="IPR001360">
    <property type="entry name" value="Glyco_hydro_1"/>
</dbReference>
<dbReference type="SUPFAM" id="SSF51445">
    <property type="entry name" value="(Trans)glycosidases"/>
    <property type="match status" value="1"/>
</dbReference>
<dbReference type="Gene3D" id="3.20.20.80">
    <property type="entry name" value="Glycosidases"/>
    <property type="match status" value="1"/>
</dbReference>
<comment type="similarity">
    <text evidence="1 4">Belongs to the glycosyl hydrolase 1 family.</text>
</comment>
<organism evidence="5 6">
    <name type="scientific">Lacticaseibacillus rhamnosus (strain ATCC 53103 / LMG 18243 / GG)</name>
    <name type="common">Lactobacillus rhamnosus</name>
    <dbReference type="NCBI Taxonomy" id="568703"/>
    <lineage>
        <taxon>Bacteria</taxon>
        <taxon>Bacillati</taxon>
        <taxon>Bacillota</taxon>
        <taxon>Bacilli</taxon>
        <taxon>Lactobacillales</taxon>
        <taxon>Lactobacillaceae</taxon>
        <taxon>Lacticaseibacillus</taxon>
    </lineage>
</organism>
<dbReference type="PANTHER" id="PTHR10353:SF139">
    <property type="entry name" value="6-PHOSPHO-BETA-GLUCOSIDASE GMUD"/>
    <property type="match status" value="1"/>
</dbReference>
<reference evidence="5 6" key="1">
    <citation type="journal article" date="2009" name="J. Bacteriol.">
        <title>Complete genome sequence of the probiotic Lactobacillus rhamnosus ATCC 53103.</title>
        <authorList>
            <person name="Morita H."/>
            <person name="Toh H."/>
            <person name="Oshima K."/>
            <person name="Murakami M."/>
            <person name="Taylor T.D."/>
            <person name="Igimi S."/>
            <person name="Hattori M."/>
        </authorList>
    </citation>
    <scope>NUCLEOTIDE SEQUENCE [LARGE SCALE GENOMIC DNA]</scope>
    <source>
        <strain evidence="6">ATCC 53103 / LMG 18243 / GG [Tokyo]</strain>
    </source>
</reference>
<dbReference type="GO" id="GO:0016052">
    <property type="term" value="P:carbohydrate catabolic process"/>
    <property type="evidence" value="ECO:0007669"/>
    <property type="project" value="TreeGrafter"/>
</dbReference>
<evidence type="ECO:0000256" key="4">
    <source>
        <dbReference type="RuleBase" id="RU003690"/>
    </source>
</evidence>
<proteinExistence type="inferred from homology"/>
<dbReference type="RefSeq" id="WP_005686545.1">
    <property type="nucleotide sequence ID" value="NC_013198.1"/>
</dbReference>
<dbReference type="GO" id="GO:0005829">
    <property type="term" value="C:cytosol"/>
    <property type="evidence" value="ECO:0007669"/>
    <property type="project" value="TreeGrafter"/>
</dbReference>
<dbReference type="PRINTS" id="PR00131">
    <property type="entry name" value="GLHYDRLASE1"/>
</dbReference>
<dbReference type="PANTHER" id="PTHR10353">
    <property type="entry name" value="GLYCOSYL HYDROLASE"/>
    <property type="match status" value="1"/>
</dbReference>
<dbReference type="Proteomes" id="UP000002067">
    <property type="component" value="Chromosome"/>
</dbReference>
<evidence type="ECO:0000313" key="6">
    <source>
        <dbReference type="Proteomes" id="UP000002067"/>
    </source>
</evidence>
<dbReference type="AlphaFoldDB" id="A0A7S7JIG5"/>
<dbReference type="EMBL" id="AP011548">
    <property type="protein sequence ID" value="BAI43093.1"/>
    <property type="molecule type" value="Genomic_DNA"/>
</dbReference>
<keyword evidence="3" id="KW-0326">Glycosidase</keyword>
<evidence type="ECO:0000256" key="3">
    <source>
        <dbReference type="ARBA" id="ARBA00023295"/>
    </source>
</evidence>
<protein>
    <submittedName>
        <fullName evidence="5">Beta-glucosidase</fullName>
    </submittedName>
</protein>
<gene>
    <name evidence="5" type="ordered locus">LRHM_2566</name>
</gene>
<dbReference type="KEGG" id="lrg:LRHM_2566"/>
<name>A0A7S7JIG5_LACRG</name>
<dbReference type="GO" id="GO:0008422">
    <property type="term" value="F:beta-glucosidase activity"/>
    <property type="evidence" value="ECO:0007669"/>
    <property type="project" value="TreeGrafter"/>
</dbReference>
<keyword evidence="2" id="KW-0378">Hydrolase</keyword>
<evidence type="ECO:0000256" key="2">
    <source>
        <dbReference type="ARBA" id="ARBA00022801"/>
    </source>
</evidence>
<sequence length="485" mass="55991">MVIKQRRGERRGVIIQFNADFVWGAATSGPQAEGTFHKKHENIFDYHYHTRPQDFHHNVGPDVASNFYNDYIADLKLLKRAGVQALRISIQWTRLIDDLEEATVDQAGADYYRRVFAEMHDLGITPYVNLHHFDLPVVLQHQYGGWQSKHVVELYAKFAARCFELFSDQVTHWFTFNEPKVIVDGQYLYQFHYPNIVDGKAAVQVAYNLNLASAKAIAVFRKLNRNPKGTIGTIINLTPVYPASQADNDRAAAHFAELWANDLYMEPAIHGYFPEELVDRLERDGVLWDATPDELDIISANRIDVLGVNYYHPFRVQAPAIDPESLQPWLPDIYFDHYELPGRKMNLDKGWEIYPAALYDIAMNIKDRYDNIPWFVAENGIGVADETRFLKDGVIQDDYRIRFMTEHLQFLNRAIAKGANCHGYFSWTGIDCWSWLNAYKNRYGLIRNDLRTQTKSLKKSGYWFQKVSSTGHVPELAMQSGNKGR</sequence>
<dbReference type="Pfam" id="PF00232">
    <property type="entry name" value="Glyco_hydro_1"/>
    <property type="match status" value="1"/>
</dbReference>
<evidence type="ECO:0000313" key="5">
    <source>
        <dbReference type="EMBL" id="BAI43093.1"/>
    </source>
</evidence>
<dbReference type="FunFam" id="3.20.20.80:FF:000004">
    <property type="entry name" value="Beta-glucosidase 6-phospho-beta-glucosidase"/>
    <property type="match status" value="1"/>
</dbReference>